<organism evidence="4 5">
    <name type="scientific">Echria macrotheca</name>
    <dbReference type="NCBI Taxonomy" id="438768"/>
    <lineage>
        <taxon>Eukaryota</taxon>
        <taxon>Fungi</taxon>
        <taxon>Dikarya</taxon>
        <taxon>Ascomycota</taxon>
        <taxon>Pezizomycotina</taxon>
        <taxon>Sordariomycetes</taxon>
        <taxon>Sordariomycetidae</taxon>
        <taxon>Sordariales</taxon>
        <taxon>Schizotheciaceae</taxon>
        <taxon>Echria</taxon>
    </lineage>
</organism>
<feature type="compositionally biased region" description="Basic and acidic residues" evidence="1">
    <location>
        <begin position="386"/>
        <end position="399"/>
    </location>
</feature>
<sequence length="702" mass="80517">MPANKYPGWNLDLRWLDQIDDESRELYPTGIHYNCYGADSAMLLVREVAMMLVMDRLTDKPDWHVKVFDQDIVAKWREEALAWPDEDLWERINNLDTGRFHFAREEDREAMLGRGPKMSRNILDGSSVDYCILELRQKAEHFNKTGIVPTLDATFSIAKSDGLVSSELHAALQDAFARLKADQASNPDWHPNTDETVQDLVHPSMYPLVYGRSRFFEDEVVGVEDAIDNWAGKGDVIPRQKAWEVEPVERSVRYQRTAFDYSLSIGGSGIHKSYWSTTYQWLPSNVAFTPEGGVRITSYINNLHPNNYGDIYKTVEKLIETALPMWDQCLVQYNYSLDGPGRHEPRMIPGAPDDDNPEHWVPPSVEEMLAQEAATKAGEDMPEENMNEREKRDKDWKDHDRWSEMRQPLQEPAPDFEETKVKSYKVRRSKTLRERFKDTGLQIIVKMAPIELTPEKPEFAPGGWHVEGQMNEHIVATALYYIDSENITDSQLYFRTITSHYQDDFDVGQGNYQWMQSVYGVKLGGSGSPCLQNYGSVMTPQGRLLAFPNVFHHRVSGFELKDKTKPGHRRFIALWLVDPLTRIISTANVPPQQAEWWDDRVFRAKEGKGVDVSGFPPEMAHLLLDKGFGEGHLDEALAQGKLGGGKLPPEIMNMVRSEFGDDFLMTREEAEEHRSKLMATRSAFQGEAIENWRTVEYSFCEH</sequence>
<gene>
    <name evidence="4" type="ORF">QBC47DRAFT_375666</name>
</gene>
<evidence type="ECO:0000256" key="1">
    <source>
        <dbReference type="SAM" id="MobiDB-lite"/>
    </source>
</evidence>
<dbReference type="PANTHER" id="PTHR33119:SF1">
    <property type="entry name" value="FE2OG DIOXYGENASE DOMAIN-CONTAINING PROTEIN"/>
    <property type="match status" value="1"/>
</dbReference>
<name>A0AAJ0BG15_9PEZI</name>
<evidence type="ECO:0000259" key="2">
    <source>
        <dbReference type="Pfam" id="PF14033"/>
    </source>
</evidence>
<protein>
    <submittedName>
        <fullName evidence="4">Uncharacterized protein</fullName>
    </submittedName>
</protein>
<keyword evidence="5" id="KW-1185">Reference proteome</keyword>
<comment type="caution">
    <text evidence="4">The sequence shown here is derived from an EMBL/GenBank/DDBJ whole genome shotgun (WGS) entry which is preliminary data.</text>
</comment>
<proteinExistence type="predicted"/>
<reference evidence="4" key="1">
    <citation type="submission" date="2023-06" db="EMBL/GenBank/DDBJ databases">
        <title>Genome-scale phylogeny and comparative genomics of the fungal order Sordariales.</title>
        <authorList>
            <consortium name="Lawrence Berkeley National Laboratory"/>
            <person name="Hensen N."/>
            <person name="Bonometti L."/>
            <person name="Westerberg I."/>
            <person name="Brannstrom I.O."/>
            <person name="Guillou S."/>
            <person name="Cros-Aarteil S."/>
            <person name="Calhoun S."/>
            <person name="Haridas S."/>
            <person name="Kuo A."/>
            <person name="Mondo S."/>
            <person name="Pangilinan J."/>
            <person name="Riley R."/>
            <person name="Labutti K."/>
            <person name="Andreopoulos B."/>
            <person name="Lipzen A."/>
            <person name="Chen C."/>
            <person name="Yanf M."/>
            <person name="Daum C."/>
            <person name="Ng V."/>
            <person name="Clum A."/>
            <person name="Steindorff A."/>
            <person name="Ohm R."/>
            <person name="Martin F."/>
            <person name="Silar P."/>
            <person name="Natvig D."/>
            <person name="Lalanne C."/>
            <person name="Gautier V."/>
            <person name="Ament-Velasquez S.L."/>
            <person name="Kruys A."/>
            <person name="Hutchinson M.I."/>
            <person name="Powell A.J."/>
            <person name="Barry K."/>
            <person name="Miller A.N."/>
            <person name="Grigoriev I.V."/>
            <person name="Debuchy R."/>
            <person name="Gladieux P."/>
            <person name="Thoren M.H."/>
            <person name="Johannesson H."/>
        </authorList>
    </citation>
    <scope>NUCLEOTIDE SEQUENCE</scope>
    <source>
        <strain evidence="4">PSN4</strain>
    </source>
</reference>
<evidence type="ECO:0000313" key="5">
    <source>
        <dbReference type="Proteomes" id="UP001239445"/>
    </source>
</evidence>
<evidence type="ECO:0000259" key="3">
    <source>
        <dbReference type="Pfam" id="PF21666"/>
    </source>
</evidence>
<dbReference type="AlphaFoldDB" id="A0AAJ0BG15"/>
<feature type="region of interest" description="Disordered" evidence="1">
    <location>
        <begin position="376"/>
        <end position="399"/>
    </location>
</feature>
<accession>A0AAJ0BG15</accession>
<dbReference type="InterPro" id="IPR049207">
    <property type="entry name" value="DUF4246_N"/>
</dbReference>
<dbReference type="InterPro" id="IPR049192">
    <property type="entry name" value="DUF4246_C"/>
</dbReference>
<dbReference type="PANTHER" id="PTHR33119">
    <property type="entry name" value="IFI3P"/>
    <property type="match status" value="1"/>
</dbReference>
<dbReference type="InterPro" id="IPR025340">
    <property type="entry name" value="DUF4246"/>
</dbReference>
<dbReference type="Pfam" id="PF21666">
    <property type="entry name" value="DUF4246_N"/>
    <property type="match status" value="1"/>
</dbReference>
<feature type="domain" description="DUF4246" evidence="2">
    <location>
        <begin position="127"/>
        <end position="599"/>
    </location>
</feature>
<dbReference type="Pfam" id="PF14033">
    <property type="entry name" value="DUF4246"/>
    <property type="match status" value="1"/>
</dbReference>
<feature type="domain" description="DUF4246" evidence="3">
    <location>
        <begin position="6"/>
        <end position="79"/>
    </location>
</feature>
<evidence type="ECO:0000313" key="4">
    <source>
        <dbReference type="EMBL" id="KAK1757322.1"/>
    </source>
</evidence>
<dbReference type="Proteomes" id="UP001239445">
    <property type="component" value="Unassembled WGS sequence"/>
</dbReference>
<dbReference type="EMBL" id="MU839830">
    <property type="protein sequence ID" value="KAK1757322.1"/>
    <property type="molecule type" value="Genomic_DNA"/>
</dbReference>